<evidence type="ECO:0000313" key="2">
    <source>
        <dbReference type="EMBL" id="GFR36908.1"/>
    </source>
</evidence>
<keyword evidence="1" id="KW-0472">Membrane</keyword>
<feature type="transmembrane region" description="Helical" evidence="1">
    <location>
        <begin position="99"/>
        <end position="124"/>
    </location>
</feature>
<dbReference type="PANTHER" id="PTHR40042">
    <property type="entry name" value="HYPOTHETICAL MEMBRANE SPANNING PROTEIN"/>
    <property type="match status" value="1"/>
</dbReference>
<evidence type="ECO:0000256" key="1">
    <source>
        <dbReference type="SAM" id="Phobius"/>
    </source>
</evidence>
<dbReference type="Proteomes" id="UP000654993">
    <property type="component" value="Unassembled WGS sequence"/>
</dbReference>
<organism evidence="2 3">
    <name type="scientific">Insulibacter thermoxylanivorax</name>
    <dbReference type="NCBI Taxonomy" id="2749268"/>
    <lineage>
        <taxon>Bacteria</taxon>
        <taxon>Bacillati</taxon>
        <taxon>Bacillota</taxon>
        <taxon>Bacilli</taxon>
        <taxon>Bacillales</taxon>
        <taxon>Paenibacillaceae</taxon>
        <taxon>Insulibacter</taxon>
    </lineage>
</organism>
<feature type="transmembrane region" description="Helical" evidence="1">
    <location>
        <begin position="199"/>
        <end position="217"/>
    </location>
</feature>
<dbReference type="AlphaFoldDB" id="A0A916VEL6"/>
<dbReference type="InterPro" id="IPR009845">
    <property type="entry name" value="DUF1405"/>
</dbReference>
<accession>A0A916VEL6</accession>
<dbReference type="EMBL" id="BMAQ01000001">
    <property type="protein sequence ID" value="GFR36908.1"/>
    <property type="molecule type" value="Genomic_DNA"/>
</dbReference>
<evidence type="ECO:0000313" key="3">
    <source>
        <dbReference type="Proteomes" id="UP000654993"/>
    </source>
</evidence>
<reference evidence="2" key="1">
    <citation type="submission" date="2020-08" db="EMBL/GenBank/DDBJ databases">
        <authorList>
            <person name="Uke A."/>
            <person name="Chhe C."/>
            <person name="Baramee S."/>
            <person name="Kosugi A."/>
        </authorList>
    </citation>
    <scope>NUCLEOTIDE SEQUENCE</scope>
    <source>
        <strain evidence="2">DA-C8</strain>
    </source>
</reference>
<dbReference type="Pfam" id="PF07187">
    <property type="entry name" value="DUF1405"/>
    <property type="match status" value="1"/>
</dbReference>
<feature type="transmembrane region" description="Helical" evidence="1">
    <location>
        <begin position="20"/>
        <end position="38"/>
    </location>
</feature>
<name>A0A916VEL6_9BACL</name>
<sequence>MSIRGLWRWFWSQENLLSRWMLHTLIVVVGLGTVYGYYWYWNQLVDTFYHISPWLLPIVPDSPTASLFFTFAVLYLAYDRHRGRLGGIEQGARIGFVRGFVEAFAMVTMVKYGIWAVVIIYWAYALGEPYHWQHGMLTASHLAMVFAACVYGRFFRYRLLHLAWVALWTIMNDIIDYRLAVYPWLSRHLLPYLADVERFTFVMSIASIALAALYICLRQRKLPGT</sequence>
<comment type="caution">
    <text evidence="2">The sequence shown here is derived from an EMBL/GenBank/DDBJ whole genome shotgun (WGS) entry which is preliminary data.</text>
</comment>
<reference evidence="2" key="2">
    <citation type="journal article" date="2021" name="Data Brief">
        <title>Draft genome sequence data of the facultative, thermophilic, xylanolytic bacterium Paenibacillus sp. strain DA-C8.</title>
        <authorList>
            <person name="Chhe C."/>
            <person name="Uke A."/>
            <person name="Baramee S."/>
            <person name="Ungkulpasvich U."/>
            <person name="Tachaapaikoon C."/>
            <person name="Pason P."/>
            <person name="Waeonukul R."/>
            <person name="Ratanakhanokchai K."/>
            <person name="Kosugi A."/>
        </authorList>
    </citation>
    <scope>NUCLEOTIDE SEQUENCE</scope>
    <source>
        <strain evidence="2">DA-C8</strain>
    </source>
</reference>
<gene>
    <name evidence="2" type="primary">ypjA</name>
    <name evidence="2" type="ORF">PRECH8_02040</name>
</gene>
<keyword evidence="1" id="KW-0812">Transmembrane</keyword>
<keyword evidence="3" id="KW-1185">Reference proteome</keyword>
<proteinExistence type="predicted"/>
<dbReference type="PANTHER" id="PTHR40042:SF1">
    <property type="entry name" value="DUF1405 DOMAIN-CONTAINING PROTEIN"/>
    <property type="match status" value="1"/>
</dbReference>
<feature type="transmembrane region" description="Helical" evidence="1">
    <location>
        <begin position="130"/>
        <end position="152"/>
    </location>
</feature>
<keyword evidence="1" id="KW-1133">Transmembrane helix</keyword>
<dbReference type="RefSeq" id="WP_200965195.1">
    <property type="nucleotide sequence ID" value="NZ_BMAQ01000001.1"/>
</dbReference>
<evidence type="ECO:0008006" key="4">
    <source>
        <dbReference type="Google" id="ProtNLM"/>
    </source>
</evidence>
<feature type="transmembrane region" description="Helical" evidence="1">
    <location>
        <begin position="159"/>
        <end position="179"/>
    </location>
</feature>
<feature type="transmembrane region" description="Helical" evidence="1">
    <location>
        <begin position="58"/>
        <end position="78"/>
    </location>
</feature>
<protein>
    <recommendedName>
        <fullName evidence="4">DUF1405 domain-containing protein</fullName>
    </recommendedName>
</protein>